<dbReference type="PANTHER" id="PTHR46600:SF11">
    <property type="entry name" value="THAP DOMAIN-CONTAINING PROTEIN 10"/>
    <property type="match status" value="1"/>
</dbReference>
<evidence type="ECO:0000313" key="5">
    <source>
        <dbReference type="EMBL" id="CAB4044603.1"/>
    </source>
</evidence>
<comment type="caution">
    <text evidence="5">The sequence shown here is derived from an EMBL/GenBank/DDBJ whole genome shotgun (WGS) entry which is preliminary data.</text>
</comment>
<keyword evidence="3" id="KW-0862">Zinc</keyword>
<reference evidence="5" key="1">
    <citation type="submission" date="2020-04" db="EMBL/GenBank/DDBJ databases">
        <authorList>
            <person name="Alioto T."/>
            <person name="Alioto T."/>
            <person name="Gomez Garrido J."/>
        </authorList>
    </citation>
    <scope>NUCLEOTIDE SEQUENCE</scope>
    <source>
        <strain evidence="5">A484AB</strain>
    </source>
</reference>
<name>A0A6S7LUS6_PARCT</name>
<protein>
    <submittedName>
        <fullName evidence="5">THAP domain-containing 2-like</fullName>
    </submittedName>
</protein>
<evidence type="ECO:0000313" key="6">
    <source>
        <dbReference type="Proteomes" id="UP001152795"/>
    </source>
</evidence>
<evidence type="ECO:0000256" key="2">
    <source>
        <dbReference type="ARBA" id="ARBA00022771"/>
    </source>
</evidence>
<keyword evidence="2" id="KW-0863">Zinc-finger</keyword>
<dbReference type="Proteomes" id="UP001152795">
    <property type="component" value="Unassembled WGS sequence"/>
</dbReference>
<feature type="non-terminal residue" evidence="5">
    <location>
        <position position="220"/>
    </location>
</feature>
<proteinExistence type="predicted"/>
<keyword evidence="4" id="KW-0238">DNA-binding</keyword>
<evidence type="ECO:0000256" key="4">
    <source>
        <dbReference type="ARBA" id="ARBA00023125"/>
    </source>
</evidence>
<gene>
    <name evidence="5" type="ORF">PACLA_8A050640</name>
</gene>
<dbReference type="GO" id="GO:0043565">
    <property type="term" value="F:sequence-specific DNA binding"/>
    <property type="evidence" value="ECO:0007669"/>
    <property type="project" value="InterPro"/>
</dbReference>
<dbReference type="SUPFAM" id="SSF57716">
    <property type="entry name" value="Glucocorticoid receptor-like (DNA-binding domain)"/>
    <property type="match status" value="1"/>
</dbReference>
<evidence type="ECO:0000256" key="3">
    <source>
        <dbReference type="ARBA" id="ARBA00022833"/>
    </source>
</evidence>
<dbReference type="InterPro" id="IPR038441">
    <property type="entry name" value="THAP_Znf_sf"/>
</dbReference>
<dbReference type="Gene3D" id="6.20.210.20">
    <property type="entry name" value="THAP domain"/>
    <property type="match status" value="1"/>
</dbReference>
<dbReference type="InterPro" id="IPR006612">
    <property type="entry name" value="THAP_Znf"/>
</dbReference>
<dbReference type="EMBL" id="CACRXK020035547">
    <property type="protein sequence ID" value="CAB4044603.1"/>
    <property type="molecule type" value="Genomic_DNA"/>
</dbReference>
<dbReference type="PANTHER" id="PTHR46600">
    <property type="entry name" value="THAP DOMAIN-CONTAINING"/>
    <property type="match status" value="1"/>
</dbReference>
<keyword evidence="1" id="KW-0479">Metal-binding</keyword>
<dbReference type="GO" id="GO:0008270">
    <property type="term" value="F:zinc ion binding"/>
    <property type="evidence" value="ECO:0007669"/>
    <property type="project" value="UniProtKB-KW"/>
</dbReference>
<keyword evidence="6" id="KW-1185">Reference proteome</keyword>
<evidence type="ECO:0000256" key="1">
    <source>
        <dbReference type="ARBA" id="ARBA00022723"/>
    </source>
</evidence>
<sequence length="220" mass="24712">MTAKGGKYCVAGFANARSCKSSSNSKGISMHMFPRDDKQRAAWTKFVRRHKPGWNPTTSSALCSAHFQGNEFTQRLDIDIPTAPDRSSSSISCKRYLTHGTIPTIDDYDIASKSFPQTATLEPTTPQIPAAKVQRAKRQLLRDVCQSTKRPKILDESVAMAENQVEDSFGDERRSTVFLSQGQFFPHDEQVIINDTSQDKRAEESDELFTCKRKLKTSQQ</sequence>
<dbReference type="InterPro" id="IPR026516">
    <property type="entry name" value="THAP1/10"/>
</dbReference>
<dbReference type="Pfam" id="PF05485">
    <property type="entry name" value="THAP"/>
    <property type="match status" value="1"/>
</dbReference>
<accession>A0A6S7LUS6</accession>
<dbReference type="OrthoDB" id="5989541at2759"/>
<dbReference type="PROSITE" id="PS50950">
    <property type="entry name" value="ZF_THAP"/>
    <property type="match status" value="1"/>
</dbReference>
<organism evidence="5 6">
    <name type="scientific">Paramuricea clavata</name>
    <name type="common">Red gorgonian</name>
    <name type="synonym">Violescent sea-whip</name>
    <dbReference type="NCBI Taxonomy" id="317549"/>
    <lineage>
        <taxon>Eukaryota</taxon>
        <taxon>Metazoa</taxon>
        <taxon>Cnidaria</taxon>
        <taxon>Anthozoa</taxon>
        <taxon>Octocorallia</taxon>
        <taxon>Malacalcyonacea</taxon>
        <taxon>Plexauridae</taxon>
        <taxon>Paramuricea</taxon>
    </lineage>
</organism>
<dbReference type="SMART" id="SM00980">
    <property type="entry name" value="THAP"/>
    <property type="match status" value="1"/>
</dbReference>
<dbReference type="AlphaFoldDB" id="A0A6S7LUS6"/>